<keyword evidence="2" id="KW-0964">Secreted</keyword>
<dbReference type="InterPro" id="IPR018511">
    <property type="entry name" value="Hemolysin-typ_Ca-bd_CS"/>
</dbReference>
<dbReference type="PRINTS" id="PR00313">
    <property type="entry name" value="CABNDNGRPT"/>
</dbReference>
<feature type="region of interest" description="Disordered" evidence="3">
    <location>
        <begin position="355"/>
        <end position="400"/>
    </location>
</feature>
<comment type="subcellular location">
    <subcellularLocation>
        <location evidence="1">Secreted</location>
    </subcellularLocation>
</comment>
<evidence type="ECO:0000256" key="2">
    <source>
        <dbReference type="ARBA" id="ARBA00022525"/>
    </source>
</evidence>
<dbReference type="PANTHER" id="PTHR38340">
    <property type="entry name" value="S-LAYER PROTEIN"/>
    <property type="match status" value="1"/>
</dbReference>
<evidence type="ECO:0000313" key="4">
    <source>
        <dbReference type="EMBL" id="MFD1510449.1"/>
    </source>
</evidence>
<dbReference type="Gene3D" id="2.150.10.10">
    <property type="entry name" value="Serralysin-like metalloprotease, C-terminal"/>
    <property type="match status" value="4"/>
</dbReference>
<organism evidence="4 5">
    <name type="scientific">Lacimonas salitolerans</name>
    <dbReference type="NCBI Taxonomy" id="1323750"/>
    <lineage>
        <taxon>Bacteria</taxon>
        <taxon>Pseudomonadati</taxon>
        <taxon>Pseudomonadota</taxon>
        <taxon>Alphaproteobacteria</taxon>
        <taxon>Rhodobacterales</taxon>
        <taxon>Paracoccaceae</taxon>
        <taxon>Lacimonas</taxon>
    </lineage>
</organism>
<dbReference type="PANTHER" id="PTHR38340:SF1">
    <property type="entry name" value="S-LAYER PROTEIN"/>
    <property type="match status" value="1"/>
</dbReference>
<evidence type="ECO:0000256" key="1">
    <source>
        <dbReference type="ARBA" id="ARBA00004613"/>
    </source>
</evidence>
<accession>A0ABW4EKJ6</accession>
<dbReference type="Proteomes" id="UP001597186">
    <property type="component" value="Unassembled WGS sequence"/>
</dbReference>
<evidence type="ECO:0000313" key="5">
    <source>
        <dbReference type="Proteomes" id="UP001597186"/>
    </source>
</evidence>
<feature type="compositionally biased region" description="Acidic residues" evidence="3">
    <location>
        <begin position="376"/>
        <end position="385"/>
    </location>
</feature>
<dbReference type="SUPFAM" id="SSF51120">
    <property type="entry name" value="beta-Roll"/>
    <property type="match status" value="3"/>
</dbReference>
<dbReference type="RefSeq" id="WP_379916638.1">
    <property type="nucleotide sequence ID" value="NZ_JBHUDD010000106.1"/>
</dbReference>
<dbReference type="InterPro" id="IPR001343">
    <property type="entry name" value="Hemolysn_Ca-bd"/>
</dbReference>
<feature type="region of interest" description="Disordered" evidence="3">
    <location>
        <begin position="312"/>
        <end position="339"/>
    </location>
</feature>
<protein>
    <submittedName>
        <fullName evidence="4">Calcium-binding protein</fullName>
    </submittedName>
</protein>
<evidence type="ECO:0000256" key="3">
    <source>
        <dbReference type="SAM" id="MobiDB-lite"/>
    </source>
</evidence>
<reference evidence="5" key="1">
    <citation type="journal article" date="2019" name="Int. J. Syst. Evol. Microbiol.">
        <title>The Global Catalogue of Microorganisms (GCM) 10K type strain sequencing project: providing services to taxonomists for standard genome sequencing and annotation.</title>
        <authorList>
            <consortium name="The Broad Institute Genomics Platform"/>
            <consortium name="The Broad Institute Genome Sequencing Center for Infectious Disease"/>
            <person name="Wu L."/>
            <person name="Ma J."/>
        </authorList>
    </citation>
    <scope>NUCLEOTIDE SEQUENCE [LARGE SCALE GENOMIC DNA]</scope>
    <source>
        <strain evidence="5">CGMCC 1.12477</strain>
    </source>
</reference>
<keyword evidence="5" id="KW-1185">Reference proteome</keyword>
<dbReference type="EMBL" id="JBHUDD010000106">
    <property type="protein sequence ID" value="MFD1510449.1"/>
    <property type="molecule type" value="Genomic_DNA"/>
</dbReference>
<dbReference type="InterPro" id="IPR050557">
    <property type="entry name" value="RTX_toxin/Mannuronan_C5-epim"/>
</dbReference>
<gene>
    <name evidence="4" type="ORF">ACFTOW_13690</name>
</gene>
<dbReference type="InterPro" id="IPR011049">
    <property type="entry name" value="Serralysin-like_metalloprot_C"/>
</dbReference>
<dbReference type="PROSITE" id="PS00330">
    <property type="entry name" value="HEMOLYSIN_CALCIUM"/>
    <property type="match status" value="7"/>
</dbReference>
<name>A0ABW4EKJ6_9RHOB</name>
<proteinExistence type="predicted"/>
<sequence>MSHLDENFTAFQAVLPTADATFSADIIALNSSGASGNALFALETDGMGGGRLHALITAEGLTPDTAHIQHIHGVFDEMGNPANSQSPTIAADADGDGYVEVLEGVPSYGDVLLSLPGPDGMPMTDAEGNLNFYASYDIADMSNFVSPVTGAQYSFEDIADLALREYVLHGVTVPDGAGAGTDGEVNGTGGFIPILPAGASELTEVTPEMAAMQFDRQALDAGLEYRLDGMDNTLFAGAGMDTVIAGAGDDTIYGQDGSDVLSGMADNDELYGGEGDDLLNGGSGDDMLFGGIGNDELLGGLGNDMAYGGQGDDTLAGNAGDDTLEGGAGDDFIVGGRGEDELFGGTGNDRLLGGADNDMAYGGQGDDTVIGHGGDDYLEGGEGDDQIVGGTGNDTALGGEGDDHIIGGAGNDDLFGGDGDDLLGGGNGDDLLVGGAGDDILFGGNGDDILGGGSGNNRLTGGAGADEFHFNAGNGLDFVRDFTQGEDVISFLDGGAISFANSTNSDVRGANDLSEMDFDTVMNIAGLDMMNDQQVRLFRGLCGWFGFRSFA</sequence>
<dbReference type="Pfam" id="PF00353">
    <property type="entry name" value="HemolysinCabind"/>
    <property type="match status" value="4"/>
</dbReference>
<comment type="caution">
    <text evidence="4">The sequence shown here is derived from an EMBL/GenBank/DDBJ whole genome shotgun (WGS) entry which is preliminary data.</text>
</comment>